<comment type="caution">
    <text evidence="9">The sequence shown here is derived from an EMBL/GenBank/DDBJ whole genome shotgun (WGS) entry which is preliminary data.</text>
</comment>
<dbReference type="RefSeq" id="WP_259428080.1">
    <property type="nucleotide sequence ID" value="NZ_JANWTC010000007.1"/>
</dbReference>
<dbReference type="PANTHER" id="PTHR34979:SF1">
    <property type="entry name" value="INNER MEMBRANE PROTEIN YGAZ"/>
    <property type="match status" value="1"/>
</dbReference>
<protein>
    <submittedName>
        <fullName evidence="9">AzlC family ABC transporter permease</fullName>
    </submittedName>
</protein>
<feature type="transmembrane region" description="Helical" evidence="8">
    <location>
        <begin position="129"/>
        <end position="154"/>
    </location>
</feature>
<dbReference type="Pfam" id="PF03591">
    <property type="entry name" value="AzlC"/>
    <property type="match status" value="1"/>
</dbReference>
<dbReference type="EMBL" id="JANWTC010000007">
    <property type="protein sequence ID" value="MCS5480021.1"/>
    <property type="molecule type" value="Genomic_DNA"/>
</dbReference>
<evidence type="ECO:0000256" key="1">
    <source>
        <dbReference type="ARBA" id="ARBA00004651"/>
    </source>
</evidence>
<evidence type="ECO:0000313" key="9">
    <source>
        <dbReference type="EMBL" id="MCS5480021.1"/>
    </source>
</evidence>
<dbReference type="PANTHER" id="PTHR34979">
    <property type="entry name" value="INNER MEMBRANE PROTEIN YGAZ"/>
    <property type="match status" value="1"/>
</dbReference>
<evidence type="ECO:0000256" key="6">
    <source>
        <dbReference type="ARBA" id="ARBA00022989"/>
    </source>
</evidence>
<organism evidence="9 10">
    <name type="scientific">Corynebacterium lemuris</name>
    <dbReference type="NCBI Taxonomy" id="1859292"/>
    <lineage>
        <taxon>Bacteria</taxon>
        <taxon>Bacillati</taxon>
        <taxon>Actinomycetota</taxon>
        <taxon>Actinomycetes</taxon>
        <taxon>Mycobacteriales</taxon>
        <taxon>Corynebacteriaceae</taxon>
        <taxon>Corynebacterium</taxon>
    </lineage>
</organism>
<feature type="transmembrane region" description="Helical" evidence="8">
    <location>
        <begin position="57"/>
        <end position="79"/>
    </location>
</feature>
<evidence type="ECO:0000256" key="7">
    <source>
        <dbReference type="ARBA" id="ARBA00023136"/>
    </source>
</evidence>
<keyword evidence="10" id="KW-1185">Reference proteome</keyword>
<keyword evidence="7 8" id="KW-0472">Membrane</keyword>
<accession>A0ABT2FXQ5</accession>
<evidence type="ECO:0000256" key="3">
    <source>
        <dbReference type="ARBA" id="ARBA00022448"/>
    </source>
</evidence>
<sequence>MSRTAAEIRGGIAETWAVGLGLIPLGLAFGLLMVQSGYAWWWTPIFSVLIYAGSMEFLAIGLIAGGVGPFAAALTGLMVNFRHIFYGLTFPRHTIAPRLGRAYSTYALTDESYAIVSARPPGKISGTRVLTIQLTCQLLWVIPGIIGAVAGQAVPDDVQGMEFALTALFVVLAWESFTNSRDLSLPLIAAALAIGSAVIAPAQMLIIALSLYFLLLLVRFRMPRLDAALTLRTGGSRG</sequence>
<dbReference type="Proteomes" id="UP001205965">
    <property type="component" value="Unassembled WGS sequence"/>
</dbReference>
<proteinExistence type="inferred from homology"/>
<keyword evidence="4" id="KW-1003">Cell membrane</keyword>
<reference evidence="9 10" key="1">
    <citation type="submission" date="2022-08" db="EMBL/GenBank/DDBJ databases">
        <title>YIM 101645 draft genome.</title>
        <authorList>
            <person name="Chen X."/>
        </authorList>
    </citation>
    <scope>NUCLEOTIDE SEQUENCE [LARGE SCALE GENOMIC DNA]</scope>
    <source>
        <strain evidence="9 10">YIM 101645</strain>
    </source>
</reference>
<feature type="transmembrane region" description="Helical" evidence="8">
    <location>
        <begin position="189"/>
        <end position="215"/>
    </location>
</feature>
<evidence type="ECO:0000256" key="8">
    <source>
        <dbReference type="SAM" id="Phobius"/>
    </source>
</evidence>
<keyword evidence="6 8" id="KW-1133">Transmembrane helix</keyword>
<comment type="similarity">
    <text evidence="2">Belongs to the AzlC family.</text>
</comment>
<comment type="subcellular location">
    <subcellularLocation>
        <location evidence="1">Cell membrane</location>
        <topology evidence="1">Multi-pass membrane protein</topology>
    </subcellularLocation>
</comment>
<evidence type="ECO:0000256" key="2">
    <source>
        <dbReference type="ARBA" id="ARBA00010735"/>
    </source>
</evidence>
<evidence type="ECO:0000256" key="5">
    <source>
        <dbReference type="ARBA" id="ARBA00022692"/>
    </source>
</evidence>
<dbReference type="InterPro" id="IPR011606">
    <property type="entry name" value="Brnchd-chn_aa_trnsp_permease"/>
</dbReference>
<keyword evidence="3" id="KW-0813">Transport</keyword>
<keyword evidence="5 8" id="KW-0812">Transmembrane</keyword>
<name>A0ABT2FXQ5_9CORY</name>
<evidence type="ECO:0000256" key="4">
    <source>
        <dbReference type="ARBA" id="ARBA00022475"/>
    </source>
</evidence>
<evidence type="ECO:0000313" key="10">
    <source>
        <dbReference type="Proteomes" id="UP001205965"/>
    </source>
</evidence>
<gene>
    <name evidence="9" type="ORF">NYP18_10185</name>
</gene>
<feature type="transmembrane region" description="Helical" evidence="8">
    <location>
        <begin position="12"/>
        <end position="37"/>
    </location>
</feature>